<protein>
    <recommendedName>
        <fullName evidence="4">DUF4403 family protein</fullName>
    </recommendedName>
</protein>
<gene>
    <name evidence="2" type="ORF">NSJP_2851</name>
</gene>
<evidence type="ECO:0000313" key="2">
    <source>
        <dbReference type="EMBL" id="SLM49018.1"/>
    </source>
</evidence>
<keyword evidence="3" id="KW-1185">Reference proteome</keyword>
<evidence type="ECO:0000313" key="3">
    <source>
        <dbReference type="Proteomes" id="UP000192042"/>
    </source>
</evidence>
<feature type="transmembrane region" description="Helical" evidence="1">
    <location>
        <begin position="21"/>
        <end position="43"/>
    </location>
</feature>
<name>A0A1W1I7J6_9BACT</name>
<dbReference type="KEGG" id="nja:NSJP_2851"/>
<dbReference type="STRING" id="1325564.NSJP_2851"/>
<dbReference type="AlphaFoldDB" id="A0A1W1I7J6"/>
<evidence type="ECO:0008006" key="4">
    <source>
        <dbReference type="Google" id="ProtNLM"/>
    </source>
</evidence>
<dbReference type="EMBL" id="LT828648">
    <property type="protein sequence ID" value="SLM49018.1"/>
    <property type="molecule type" value="Genomic_DNA"/>
</dbReference>
<keyword evidence="1" id="KW-0812">Transmembrane</keyword>
<keyword evidence="1" id="KW-0472">Membrane</keyword>
<evidence type="ECO:0000256" key="1">
    <source>
        <dbReference type="SAM" id="Phobius"/>
    </source>
</evidence>
<dbReference type="Pfam" id="PF14356">
    <property type="entry name" value="DUF4403"/>
    <property type="match status" value="1"/>
</dbReference>
<proteinExistence type="predicted"/>
<dbReference type="Proteomes" id="UP000192042">
    <property type="component" value="Chromosome I"/>
</dbReference>
<dbReference type="InterPro" id="IPR025515">
    <property type="entry name" value="DUF4403"/>
</dbReference>
<keyword evidence="1" id="KW-1133">Transmembrane helix</keyword>
<accession>A0A1W1I7J6</accession>
<organism evidence="2 3">
    <name type="scientific">Nitrospira japonica</name>
    <dbReference type="NCBI Taxonomy" id="1325564"/>
    <lineage>
        <taxon>Bacteria</taxon>
        <taxon>Pseudomonadati</taxon>
        <taxon>Nitrospirota</taxon>
        <taxon>Nitrospiria</taxon>
        <taxon>Nitrospirales</taxon>
        <taxon>Nitrospiraceae</taxon>
        <taxon>Nitrospira</taxon>
    </lineage>
</organism>
<reference evidence="2 3" key="1">
    <citation type="submission" date="2017-03" db="EMBL/GenBank/DDBJ databases">
        <authorList>
            <person name="Afonso C.L."/>
            <person name="Miller P.J."/>
            <person name="Scott M.A."/>
            <person name="Spackman E."/>
            <person name="Goraichik I."/>
            <person name="Dimitrov K.M."/>
            <person name="Suarez D.L."/>
            <person name="Swayne D.E."/>
        </authorList>
    </citation>
    <scope>NUCLEOTIDE SEQUENCE [LARGE SCALE GENOMIC DNA]</scope>
    <source>
        <strain evidence="2">Genome sequencing of Nitrospira japonica strain NJ11</strain>
    </source>
</reference>
<sequence>MTLQENFTDIVRLCRRRKDIACGWPLAVTAAVLMTIVCVQPAGADDYLDIPKPTDRLAPPPAPPNVEPSVLSIPAKVSLQELLVIAADSFPEVMENEGAWHEGPPIAGQPPFQWQYRLHRGPVQVQINNNHLEAVFPDIRYRVAVRAVKPGGEIEDSICGYKPDEPRHMSITVRSNLQWADDWTVRSTTAFDEPVFPDPCASTAAGADVSTIVKAAVHSRLPVLGKKIDERIQEGSQRRRGVEKAWRTLLTPTELAPELWLNLRPGTIQAGPIMGNNEQQVVASLNLLLEPVVTTGSMPPVQERPLPPLQLTSGGQDGFHLAIPVMVDYDWINVRLRRQLVGQEIPMSIGDPIFITSARLYGSGSQLILAMGVRGSVKGTLYAGGKPVIDPVTHILRFDGFDFTMDTRNILVRTANWLLRDNILDTIEPQTRIDLSGQMASMRQALDKALHREVLPGAWINGAVSKLEPKGIYPIEGGVEAQVVADGTIELLLPPAR</sequence>